<protein>
    <submittedName>
        <fullName evidence="2">LysM domain-containing protein</fullName>
    </submittedName>
</protein>
<feature type="domain" description="LysM" evidence="1">
    <location>
        <begin position="110"/>
        <end position="158"/>
    </location>
</feature>
<dbReference type="InterPro" id="IPR018392">
    <property type="entry name" value="LysM"/>
</dbReference>
<evidence type="ECO:0000313" key="3">
    <source>
        <dbReference type="Proteomes" id="UP000199207"/>
    </source>
</evidence>
<reference evidence="2 3" key="1">
    <citation type="submission" date="2016-10" db="EMBL/GenBank/DDBJ databases">
        <authorList>
            <person name="de Groot N.N."/>
        </authorList>
    </citation>
    <scope>NUCLEOTIDE SEQUENCE [LARGE SCALE GENOMIC DNA]</scope>
    <source>
        <strain evidence="2 3">CGMCC 4.5739</strain>
    </source>
</reference>
<dbReference type="Gene3D" id="3.10.350.10">
    <property type="entry name" value="LysM domain"/>
    <property type="match status" value="1"/>
</dbReference>
<dbReference type="CDD" id="cd00118">
    <property type="entry name" value="LysM"/>
    <property type="match status" value="1"/>
</dbReference>
<dbReference type="PANTHER" id="PTHR34700">
    <property type="entry name" value="POTASSIUM BINDING PROTEIN KBP"/>
    <property type="match status" value="1"/>
</dbReference>
<dbReference type="PANTHER" id="PTHR34700:SF4">
    <property type="entry name" value="PHAGE-LIKE ELEMENT PBSX PROTEIN XKDP"/>
    <property type="match status" value="1"/>
</dbReference>
<dbReference type="Pfam" id="PF10648">
    <property type="entry name" value="Gmad2"/>
    <property type="match status" value="1"/>
</dbReference>
<keyword evidence="3" id="KW-1185">Reference proteome</keyword>
<dbReference type="STRING" id="910347.SAMN05421773_108224"/>
<dbReference type="InterPro" id="IPR036779">
    <property type="entry name" value="LysM_dom_sf"/>
</dbReference>
<dbReference type="OrthoDB" id="8444614at2"/>
<sequence length="162" mass="17545">MTIRIDQPREFDLVGNPVLIGGVGTGFEAVLHYRVEDGHDEVGGHFSVGGGTGEHDHFQIRADVSGAAFTLDRLFVQVFEISAKDGSEINKVTVPVIYGPRIVPDYIGYREHTVASGETLSAIARSHYGDASLHTRIVRANPQITDPDLIFPGQLLRIPVGA</sequence>
<dbReference type="RefSeq" id="WP_093839592.1">
    <property type="nucleotide sequence ID" value="NZ_FOLM01000008.1"/>
</dbReference>
<dbReference type="InterPro" id="IPR018911">
    <property type="entry name" value="Gmad2_Ig-like_dom"/>
</dbReference>
<evidence type="ECO:0000313" key="2">
    <source>
        <dbReference type="EMBL" id="SFD02353.1"/>
    </source>
</evidence>
<dbReference type="SMART" id="SM00257">
    <property type="entry name" value="LysM"/>
    <property type="match status" value="1"/>
</dbReference>
<gene>
    <name evidence="2" type="ORF">SAMN05421773_108224</name>
</gene>
<dbReference type="InterPro" id="IPR052196">
    <property type="entry name" value="Bact_Kbp"/>
</dbReference>
<dbReference type="EMBL" id="FOLM01000008">
    <property type="protein sequence ID" value="SFD02353.1"/>
    <property type="molecule type" value="Genomic_DNA"/>
</dbReference>
<dbReference type="SUPFAM" id="SSF54106">
    <property type="entry name" value="LysM domain"/>
    <property type="match status" value="1"/>
</dbReference>
<proteinExistence type="predicted"/>
<evidence type="ECO:0000259" key="1">
    <source>
        <dbReference type="PROSITE" id="PS51782"/>
    </source>
</evidence>
<name>A0A1I1P5T5_9ACTN</name>
<accession>A0A1I1P5T5</accession>
<dbReference type="PROSITE" id="PS51782">
    <property type="entry name" value="LYSM"/>
    <property type="match status" value="1"/>
</dbReference>
<dbReference type="AlphaFoldDB" id="A0A1I1P5T5"/>
<dbReference type="Proteomes" id="UP000199207">
    <property type="component" value="Unassembled WGS sequence"/>
</dbReference>
<dbReference type="Pfam" id="PF01476">
    <property type="entry name" value="LysM"/>
    <property type="match status" value="1"/>
</dbReference>
<organism evidence="2 3">
    <name type="scientific">Streptomyces aidingensis</name>
    <dbReference type="NCBI Taxonomy" id="910347"/>
    <lineage>
        <taxon>Bacteria</taxon>
        <taxon>Bacillati</taxon>
        <taxon>Actinomycetota</taxon>
        <taxon>Actinomycetes</taxon>
        <taxon>Kitasatosporales</taxon>
        <taxon>Streptomycetaceae</taxon>
        <taxon>Streptomyces</taxon>
    </lineage>
</organism>